<keyword evidence="3" id="KW-0010">Activator</keyword>
<evidence type="ECO:0000256" key="4">
    <source>
        <dbReference type="ARBA" id="ARBA00037164"/>
    </source>
</evidence>
<evidence type="ECO:0000259" key="7">
    <source>
        <dbReference type="PROSITE" id="PS50930"/>
    </source>
</evidence>
<keyword evidence="9" id="KW-1185">Reference proteome</keyword>
<dbReference type="GO" id="GO:0003677">
    <property type="term" value="F:DNA binding"/>
    <property type="evidence" value="ECO:0007669"/>
    <property type="project" value="InterPro"/>
</dbReference>
<dbReference type="Pfam" id="PF04397">
    <property type="entry name" value="LytTR"/>
    <property type="match status" value="1"/>
</dbReference>
<organism evidence="8 9">
    <name type="scientific">Mucilaginibacter segetis</name>
    <dbReference type="NCBI Taxonomy" id="2793071"/>
    <lineage>
        <taxon>Bacteria</taxon>
        <taxon>Pseudomonadati</taxon>
        <taxon>Bacteroidota</taxon>
        <taxon>Sphingobacteriia</taxon>
        <taxon>Sphingobacteriales</taxon>
        <taxon>Sphingobacteriaceae</taxon>
        <taxon>Mucilaginibacter</taxon>
    </lineage>
</organism>
<dbReference type="RefSeq" id="WP_200066605.1">
    <property type="nucleotide sequence ID" value="NZ_JAEHFW010000002.1"/>
</dbReference>
<dbReference type="InterPro" id="IPR001789">
    <property type="entry name" value="Sig_transdc_resp-reg_receiver"/>
</dbReference>
<keyword evidence="1" id="KW-0963">Cytoplasm</keyword>
<dbReference type="SUPFAM" id="SSF52172">
    <property type="entry name" value="CheY-like"/>
    <property type="match status" value="1"/>
</dbReference>
<sequence>MYINKCVIIDDEPYAIEGLKTYIGSIPNLTLFKSYTDPVQALIDLTASDMVDLVLLDIDMPKITGIELSREIRQKTRKLVFTTSYTEYGYQAFEVDADAYLLKPYTLSKFAATILKLFPIDEKIAQESKFIDDYFFVKNKDENLKIVKIRYDEVIAVESKQNYVMIHTVSKKVVTYMSLTEISKIFKPYPRFEQFQRSFIICKDHIDTIDGNTIKMINGLQITVGDFYKKVFAEFLSNRLIKARRQE</sequence>
<evidence type="ECO:0000256" key="1">
    <source>
        <dbReference type="ARBA" id="ARBA00022490"/>
    </source>
</evidence>
<protein>
    <submittedName>
        <fullName evidence="8">Response regulator transcription factor</fullName>
    </submittedName>
</protein>
<feature type="domain" description="HTH LytTR-type" evidence="7">
    <location>
        <begin position="145"/>
        <end position="210"/>
    </location>
</feature>
<evidence type="ECO:0000256" key="2">
    <source>
        <dbReference type="ARBA" id="ARBA00023012"/>
    </source>
</evidence>
<dbReference type="PANTHER" id="PTHR37299:SF3">
    <property type="entry name" value="STAGE 0 SPORULATION PROTEIN A HOMOLOG"/>
    <property type="match status" value="1"/>
</dbReference>
<dbReference type="InterPro" id="IPR046947">
    <property type="entry name" value="LytR-like"/>
</dbReference>
<proteinExistence type="predicted"/>
<accession>A0A934PSM8</accession>
<dbReference type="Proteomes" id="UP000613193">
    <property type="component" value="Unassembled WGS sequence"/>
</dbReference>
<keyword evidence="2" id="KW-0902">Two-component regulatory system</keyword>
<dbReference type="EMBL" id="JAEHFW010000002">
    <property type="protein sequence ID" value="MBK0380074.1"/>
    <property type="molecule type" value="Genomic_DNA"/>
</dbReference>
<dbReference type="InterPro" id="IPR011006">
    <property type="entry name" value="CheY-like_superfamily"/>
</dbReference>
<dbReference type="Gene3D" id="2.40.50.1020">
    <property type="entry name" value="LytTr DNA-binding domain"/>
    <property type="match status" value="1"/>
</dbReference>
<dbReference type="InterPro" id="IPR007492">
    <property type="entry name" value="LytTR_DNA-bd_dom"/>
</dbReference>
<dbReference type="Pfam" id="PF00072">
    <property type="entry name" value="Response_reg"/>
    <property type="match status" value="1"/>
</dbReference>
<dbReference type="PROSITE" id="PS50930">
    <property type="entry name" value="HTH_LYTTR"/>
    <property type="match status" value="1"/>
</dbReference>
<feature type="domain" description="Response regulatory" evidence="6">
    <location>
        <begin position="5"/>
        <end position="118"/>
    </location>
</feature>
<evidence type="ECO:0000313" key="9">
    <source>
        <dbReference type="Proteomes" id="UP000613193"/>
    </source>
</evidence>
<evidence type="ECO:0000256" key="3">
    <source>
        <dbReference type="ARBA" id="ARBA00023159"/>
    </source>
</evidence>
<name>A0A934PSM8_9SPHI</name>
<dbReference type="PROSITE" id="PS50110">
    <property type="entry name" value="RESPONSE_REGULATORY"/>
    <property type="match status" value="1"/>
</dbReference>
<comment type="function">
    <text evidence="4">Required for high-level post-exponential phase expression of a series of secreted proteins.</text>
</comment>
<reference evidence="8" key="1">
    <citation type="submission" date="2020-12" db="EMBL/GenBank/DDBJ databases">
        <title>Bacterial novel species Mucilaginibacter sp. SD-g isolated from soil.</title>
        <authorList>
            <person name="Jung H.-Y."/>
        </authorList>
    </citation>
    <scope>NUCLEOTIDE SEQUENCE</scope>
    <source>
        <strain evidence="8">SD-g</strain>
    </source>
</reference>
<feature type="modified residue" description="4-aspartylphosphate" evidence="5">
    <location>
        <position position="57"/>
    </location>
</feature>
<evidence type="ECO:0000256" key="5">
    <source>
        <dbReference type="PROSITE-ProRule" id="PRU00169"/>
    </source>
</evidence>
<dbReference type="GO" id="GO:0000156">
    <property type="term" value="F:phosphorelay response regulator activity"/>
    <property type="evidence" value="ECO:0007669"/>
    <property type="project" value="InterPro"/>
</dbReference>
<dbReference type="SMART" id="SM00850">
    <property type="entry name" value="LytTR"/>
    <property type="match status" value="1"/>
</dbReference>
<dbReference type="AlphaFoldDB" id="A0A934PSM8"/>
<evidence type="ECO:0000259" key="6">
    <source>
        <dbReference type="PROSITE" id="PS50110"/>
    </source>
</evidence>
<dbReference type="PANTHER" id="PTHR37299">
    <property type="entry name" value="TRANSCRIPTIONAL REGULATOR-RELATED"/>
    <property type="match status" value="1"/>
</dbReference>
<keyword evidence="5" id="KW-0597">Phosphoprotein</keyword>
<dbReference type="Gene3D" id="3.40.50.2300">
    <property type="match status" value="1"/>
</dbReference>
<dbReference type="SMART" id="SM00448">
    <property type="entry name" value="REC"/>
    <property type="match status" value="1"/>
</dbReference>
<comment type="caution">
    <text evidence="8">The sequence shown here is derived from an EMBL/GenBank/DDBJ whole genome shotgun (WGS) entry which is preliminary data.</text>
</comment>
<evidence type="ECO:0000313" key="8">
    <source>
        <dbReference type="EMBL" id="MBK0380074.1"/>
    </source>
</evidence>
<gene>
    <name evidence="8" type="ORF">I5M19_12190</name>
</gene>